<keyword evidence="9" id="KW-1185">Reference proteome</keyword>
<dbReference type="PROSITE" id="PS51545">
    <property type="entry name" value="PIK_HELICAL"/>
    <property type="match status" value="1"/>
</dbReference>
<dbReference type="Gene3D" id="1.10.1070.11">
    <property type="entry name" value="Phosphatidylinositol 3-/4-kinase, catalytic domain"/>
    <property type="match status" value="1"/>
</dbReference>
<evidence type="ECO:0000256" key="1">
    <source>
        <dbReference type="ARBA" id="ARBA00001686"/>
    </source>
</evidence>
<feature type="compositionally biased region" description="Low complexity" evidence="5">
    <location>
        <begin position="849"/>
        <end position="863"/>
    </location>
</feature>
<evidence type="ECO:0000256" key="5">
    <source>
        <dbReference type="SAM" id="MobiDB-lite"/>
    </source>
</evidence>
<dbReference type="Gene3D" id="1.25.40.70">
    <property type="entry name" value="Phosphatidylinositol 3-kinase, accessory domain (PIK)"/>
    <property type="match status" value="1"/>
</dbReference>
<dbReference type="PANTHER" id="PTHR10048:SF22">
    <property type="entry name" value="PHOSPHATIDYLINOSITOL 4-KINASE BETA"/>
    <property type="match status" value="1"/>
</dbReference>
<gene>
    <name evidence="8" type="ORF">QBZ16_000895</name>
</gene>
<evidence type="ECO:0000313" key="8">
    <source>
        <dbReference type="EMBL" id="KAK2076370.1"/>
    </source>
</evidence>
<keyword evidence="4" id="KW-0418">Kinase</keyword>
<organism evidence="8 9">
    <name type="scientific">Prototheca wickerhamii</name>
    <dbReference type="NCBI Taxonomy" id="3111"/>
    <lineage>
        <taxon>Eukaryota</taxon>
        <taxon>Viridiplantae</taxon>
        <taxon>Chlorophyta</taxon>
        <taxon>core chlorophytes</taxon>
        <taxon>Trebouxiophyceae</taxon>
        <taxon>Chlorellales</taxon>
        <taxon>Chlorellaceae</taxon>
        <taxon>Prototheca</taxon>
    </lineage>
</organism>
<accession>A0AAD9IGU7</accession>
<dbReference type="PROSITE" id="PS50290">
    <property type="entry name" value="PI3_4_KINASE_3"/>
    <property type="match status" value="1"/>
</dbReference>
<dbReference type="SUPFAM" id="SSF48371">
    <property type="entry name" value="ARM repeat"/>
    <property type="match status" value="1"/>
</dbReference>
<feature type="region of interest" description="Disordered" evidence="5">
    <location>
        <begin position="253"/>
        <end position="287"/>
    </location>
</feature>
<dbReference type="GO" id="GO:0048015">
    <property type="term" value="P:phosphatidylinositol-mediated signaling"/>
    <property type="evidence" value="ECO:0007669"/>
    <property type="project" value="TreeGrafter"/>
</dbReference>
<evidence type="ECO:0000259" key="7">
    <source>
        <dbReference type="PROSITE" id="PS51545"/>
    </source>
</evidence>
<feature type="compositionally biased region" description="Acidic residues" evidence="5">
    <location>
        <begin position="663"/>
        <end position="679"/>
    </location>
</feature>
<dbReference type="GO" id="GO:0046854">
    <property type="term" value="P:phosphatidylinositol phosphate biosynthetic process"/>
    <property type="evidence" value="ECO:0007669"/>
    <property type="project" value="InterPro"/>
</dbReference>
<dbReference type="InterPro" id="IPR018936">
    <property type="entry name" value="PI3/4_kinase_CS"/>
</dbReference>
<dbReference type="Proteomes" id="UP001255856">
    <property type="component" value="Unassembled WGS sequence"/>
</dbReference>
<dbReference type="Pfam" id="PF21245">
    <property type="entry name" value="PI4KB-PIK1_PIK"/>
    <property type="match status" value="1"/>
</dbReference>
<dbReference type="GO" id="GO:0004430">
    <property type="term" value="F:1-phosphatidylinositol 4-kinase activity"/>
    <property type="evidence" value="ECO:0007669"/>
    <property type="project" value="UniProtKB-EC"/>
</dbReference>
<protein>
    <recommendedName>
        <fullName evidence="2">1-phosphatidylinositol 4-kinase</fullName>
        <ecNumber evidence="2">2.7.1.67</ecNumber>
    </recommendedName>
</protein>
<feature type="region of interest" description="Disordered" evidence="5">
    <location>
        <begin position="573"/>
        <end position="801"/>
    </location>
</feature>
<dbReference type="PANTHER" id="PTHR10048">
    <property type="entry name" value="PHOSPHATIDYLINOSITOL KINASE"/>
    <property type="match status" value="1"/>
</dbReference>
<sequence length="1146" mass="122235">MPSFTKALPRLGGGLVPKPAVSVTDSGKSDLLMRFFESDWFDAWIALTYLYKSTSPGVLDYLCNRLYTLPERDVETYLSQLTQLCMLQPNSSLERVLIDLCSRSLRIAVKTYWLLLAISQDNPTDTHVIALRDRCEQAALEGTWDLPFKDSRLPPLRLPGAGWALSTPVGRAPVSRVGSPAPGGTGLAPLPGAEGECLLPGAVASFSDDDAGGSPLGGARYATPRPMSPDGIGSGIYSSVFMDAGMEGLLGYEANGDSSARDRAPEPQGAAGERAAGAEDAAARRAERRLSLRLQASEIAQSVRSADATTPGAEGPSPGDGLVADGVLASDGAPASPSPFLGDDAAPAPALSPPNSPHRRQTTFGATLDFIDALCTASSGLTAFPGRGPRIEQASRKGVAVWFPMGRRVRRVVRLAERESVLLNSREKAPFTLYVEVLDEDTARRMSAEGDERDELPRELFAGGDALASDTEDDARLLDSGDNSSPTSSEASRASAMAELAVRSSSGGDLGSRPGGASAAGVPARRATAPSSAASASPRGSPASEARSSSTAASSLIAASLAGRALWRRRGRGHLDRARAARAARGQRRGLAGAQLGPDDRHGPPRRRPRRCRAGERARRPSGSAAAWPAATPSRRAWPRRSRGLRGDAPLVRLHLEVLGDAPESEDEEPSLSSAEDDEALRRVARRKTMPAALPSPAPARCAASARPLARRPRCTRSRPRRARSKSTPVDGAAPPSPTPDELAVTCGKNGRVASLSDAEDRCDTPLRSGSGSRRLPSLLGSMLRDSSQSSSRKERAPQPHEALLKVARKHRLPAPMGELLAVPEQPAPAEEAAGGVVTPAAAAQAAGVSASNPAPSAAATKPRPFSSEERVYGENWSRRRARVQAQSPHGARPGWDLACVIVKAGDDCRQELLAMQLIDAFREIWEEARLPLFLKTYEVLVTSNRTALIELVPNAPSIHADRYGEPGSPGLLAAQRNFVESMAAYSLVCYALQIKDRHNGNILLDDQGHIIHIDFGFMLTNSPGGVNFESVPFKLTRELLEVMDSGPGGETSELFDYFKVLMIQGFLAVRRHADRIILLVEMMSSTGCPCFKNRAAAVAGLRKRFQLGLPEPALVEMVLGLISESLDAWRTRQYDYYQRVLNGVL</sequence>
<dbReference type="InterPro" id="IPR042236">
    <property type="entry name" value="PI3K_accessory_sf"/>
</dbReference>
<dbReference type="SUPFAM" id="SSF56112">
    <property type="entry name" value="Protein kinase-like (PK-like)"/>
    <property type="match status" value="1"/>
</dbReference>
<dbReference type="PROSITE" id="PS00915">
    <property type="entry name" value="PI3_4_KINASE_1"/>
    <property type="match status" value="1"/>
</dbReference>
<dbReference type="InterPro" id="IPR036940">
    <property type="entry name" value="PI3/4_kinase_cat_sf"/>
</dbReference>
<feature type="compositionally biased region" description="Low complexity" evidence="5">
    <location>
        <begin position="523"/>
        <end position="551"/>
    </location>
</feature>
<evidence type="ECO:0000256" key="4">
    <source>
        <dbReference type="ARBA" id="ARBA00022777"/>
    </source>
</evidence>
<dbReference type="Pfam" id="PF00454">
    <property type="entry name" value="PI3_PI4_kinase"/>
    <property type="match status" value="2"/>
</dbReference>
<comment type="caution">
    <text evidence="8">The sequence shown here is derived from an EMBL/GenBank/DDBJ whole genome shotgun (WGS) entry which is preliminary data.</text>
</comment>
<dbReference type="EC" id="2.7.1.67" evidence="2"/>
<dbReference type="AlphaFoldDB" id="A0AAD9IGU7"/>
<dbReference type="GO" id="GO:0016020">
    <property type="term" value="C:membrane"/>
    <property type="evidence" value="ECO:0007669"/>
    <property type="project" value="TreeGrafter"/>
</dbReference>
<evidence type="ECO:0000313" key="9">
    <source>
        <dbReference type="Proteomes" id="UP001255856"/>
    </source>
</evidence>
<proteinExistence type="predicted"/>
<name>A0AAD9IGU7_PROWI</name>
<reference evidence="8" key="1">
    <citation type="submission" date="2021-01" db="EMBL/GenBank/DDBJ databases">
        <authorList>
            <person name="Eckstrom K.M.E."/>
        </authorList>
    </citation>
    <scope>NUCLEOTIDE SEQUENCE</scope>
    <source>
        <strain evidence="8">UVCC 0001</strain>
    </source>
</reference>
<dbReference type="InterPro" id="IPR011009">
    <property type="entry name" value="Kinase-like_dom_sf"/>
</dbReference>
<dbReference type="InterPro" id="IPR000403">
    <property type="entry name" value="PI3/4_kinase_cat_dom"/>
</dbReference>
<dbReference type="InterPro" id="IPR016024">
    <property type="entry name" value="ARM-type_fold"/>
</dbReference>
<dbReference type="GO" id="GO:0005737">
    <property type="term" value="C:cytoplasm"/>
    <property type="evidence" value="ECO:0007669"/>
    <property type="project" value="TreeGrafter"/>
</dbReference>
<dbReference type="SMART" id="SM00146">
    <property type="entry name" value="PI3Kc"/>
    <property type="match status" value="1"/>
</dbReference>
<feature type="domain" description="PI3K/PI4K catalytic" evidence="6">
    <location>
        <begin position="866"/>
        <end position="1131"/>
    </location>
</feature>
<dbReference type="FunFam" id="1.10.1070.11:FF:000016">
    <property type="entry name" value="PIK1p Phosphatidylinositol 4-kinase"/>
    <property type="match status" value="1"/>
</dbReference>
<evidence type="ECO:0000256" key="2">
    <source>
        <dbReference type="ARBA" id="ARBA00012169"/>
    </source>
</evidence>
<feature type="compositionally biased region" description="Low complexity" evidence="5">
    <location>
        <begin position="766"/>
        <end position="791"/>
    </location>
</feature>
<feature type="compositionally biased region" description="Low complexity" evidence="5">
    <location>
        <begin position="484"/>
        <end position="501"/>
    </location>
</feature>
<keyword evidence="3" id="KW-0808">Transferase</keyword>
<feature type="compositionally biased region" description="Low complexity" evidence="5">
    <location>
        <begin position="691"/>
        <end position="708"/>
    </location>
</feature>
<feature type="region of interest" description="Disordered" evidence="5">
    <location>
        <begin position="302"/>
        <end position="362"/>
    </location>
</feature>
<evidence type="ECO:0000256" key="3">
    <source>
        <dbReference type="ARBA" id="ARBA00022679"/>
    </source>
</evidence>
<dbReference type="InterPro" id="IPR057754">
    <property type="entry name" value="PI4-kinase_beta/PIK1_cat"/>
</dbReference>
<evidence type="ECO:0000259" key="6">
    <source>
        <dbReference type="PROSITE" id="PS50290"/>
    </source>
</evidence>
<dbReference type="Gene3D" id="3.30.1010.10">
    <property type="entry name" value="Phosphatidylinositol 3-kinase Catalytic Subunit, Chain A, domain 4"/>
    <property type="match status" value="1"/>
</dbReference>
<feature type="domain" description="PIK helical" evidence="7">
    <location>
        <begin position="1"/>
        <end position="138"/>
    </location>
</feature>
<feature type="compositionally biased region" description="Low complexity" evidence="5">
    <location>
        <begin position="269"/>
        <end position="280"/>
    </location>
</feature>
<dbReference type="InterPro" id="IPR015433">
    <property type="entry name" value="PI3/4_kinase"/>
</dbReference>
<feature type="compositionally biased region" description="Basic residues" evidence="5">
    <location>
        <begin position="709"/>
        <end position="725"/>
    </location>
</feature>
<feature type="region of interest" description="Disordered" evidence="5">
    <location>
        <begin position="471"/>
        <end position="551"/>
    </location>
</feature>
<dbReference type="EMBL" id="JASFZW010000010">
    <property type="protein sequence ID" value="KAK2076370.1"/>
    <property type="molecule type" value="Genomic_DNA"/>
</dbReference>
<dbReference type="CDD" id="cd05168">
    <property type="entry name" value="PI4Kc_III_beta"/>
    <property type="match status" value="1"/>
</dbReference>
<comment type="catalytic activity">
    <reaction evidence="1">
        <text>a 1,2-diacyl-sn-glycero-3-phospho-(1D-myo-inositol) + ATP = a 1,2-diacyl-sn-glycero-3-phospho-(1D-myo-inositol 4-phosphate) + ADP + H(+)</text>
        <dbReference type="Rhea" id="RHEA:19877"/>
        <dbReference type="ChEBI" id="CHEBI:15378"/>
        <dbReference type="ChEBI" id="CHEBI:30616"/>
        <dbReference type="ChEBI" id="CHEBI:57880"/>
        <dbReference type="ChEBI" id="CHEBI:58178"/>
        <dbReference type="ChEBI" id="CHEBI:456216"/>
        <dbReference type="EC" id="2.7.1.67"/>
    </reaction>
</comment>
<dbReference type="InterPro" id="IPR001263">
    <property type="entry name" value="PI3K_accessory_dom"/>
</dbReference>
<feature type="region of interest" description="Disordered" evidence="5">
    <location>
        <begin position="849"/>
        <end position="873"/>
    </location>
</feature>
<dbReference type="InterPro" id="IPR049160">
    <property type="entry name" value="PI4KB-PIK1_PIK"/>
</dbReference>